<comment type="caution">
    <text evidence="2">The sequence shown here is derived from an EMBL/GenBank/DDBJ whole genome shotgun (WGS) entry which is preliminary data.</text>
</comment>
<protein>
    <recommendedName>
        <fullName evidence="1">Imm-5-like domain-containing protein</fullName>
    </recommendedName>
</protein>
<feature type="domain" description="Imm-5-like" evidence="1">
    <location>
        <begin position="43"/>
        <end position="170"/>
    </location>
</feature>
<evidence type="ECO:0000313" key="3">
    <source>
        <dbReference type="Proteomes" id="UP000318102"/>
    </source>
</evidence>
<dbReference type="InterPro" id="IPR048667">
    <property type="entry name" value="Imm5-like"/>
</dbReference>
<proteinExistence type="predicted"/>
<dbReference type="RefSeq" id="WP_144991222.1">
    <property type="nucleotide sequence ID" value="NZ_VNJK01000001.1"/>
</dbReference>
<name>A0A559J2J5_9BACL</name>
<organism evidence="2 3">
    <name type="scientific">Paenibacillus agilis</name>
    <dbReference type="NCBI Taxonomy" id="3020863"/>
    <lineage>
        <taxon>Bacteria</taxon>
        <taxon>Bacillati</taxon>
        <taxon>Bacillota</taxon>
        <taxon>Bacilli</taxon>
        <taxon>Bacillales</taxon>
        <taxon>Paenibacillaceae</taxon>
        <taxon>Paenibacillus</taxon>
    </lineage>
</organism>
<dbReference type="Pfam" id="PF21805">
    <property type="entry name" value="Imm5_like"/>
    <property type="match status" value="1"/>
</dbReference>
<evidence type="ECO:0000259" key="1">
    <source>
        <dbReference type="Pfam" id="PF21805"/>
    </source>
</evidence>
<dbReference type="OrthoDB" id="2222991at2"/>
<dbReference type="EMBL" id="VNJK01000001">
    <property type="protein sequence ID" value="TVX94107.1"/>
    <property type="molecule type" value="Genomic_DNA"/>
</dbReference>
<dbReference type="Proteomes" id="UP000318102">
    <property type="component" value="Unassembled WGS sequence"/>
</dbReference>
<accession>A0A559J2J5</accession>
<sequence>MNIDEYAWNKHEQKIKEQTEFTYSKPKIKIYDNNELRNKIEEELERLPQKLLSQWALKVATPYLDYLDNHLKDDPRVNLGIETLEKRIEGSIRAYDLRKVGFTVNELAKESESDVSKYSARSFAQAIATGHMRGHAIVSSDYAIKVVNTLTNESLDASTDERKRQLKIIEDLLSDRYSQE</sequence>
<reference evidence="2 3" key="1">
    <citation type="submission" date="2019-07" db="EMBL/GenBank/DDBJ databases">
        <authorList>
            <person name="Kim J."/>
        </authorList>
    </citation>
    <scope>NUCLEOTIDE SEQUENCE [LARGE SCALE GENOMIC DNA]</scope>
    <source>
        <strain evidence="2 3">N4</strain>
    </source>
</reference>
<gene>
    <name evidence="2" type="ORF">FPZ44_14225</name>
</gene>
<dbReference type="AlphaFoldDB" id="A0A559J2J5"/>
<evidence type="ECO:0000313" key="2">
    <source>
        <dbReference type="EMBL" id="TVX94107.1"/>
    </source>
</evidence>
<keyword evidence="3" id="KW-1185">Reference proteome</keyword>